<feature type="compositionally biased region" description="Basic and acidic residues" evidence="1">
    <location>
        <begin position="100"/>
        <end position="112"/>
    </location>
</feature>
<evidence type="ECO:0000313" key="3">
    <source>
        <dbReference type="Proteomes" id="UP000075683"/>
    </source>
</evidence>
<dbReference type="PROSITE" id="PS51257">
    <property type="entry name" value="PROKAR_LIPOPROTEIN"/>
    <property type="match status" value="1"/>
</dbReference>
<accession>A0A150M2F6</accession>
<protein>
    <submittedName>
        <fullName evidence="2">Uncharacterized protein</fullName>
    </submittedName>
</protein>
<dbReference type="Proteomes" id="UP000075683">
    <property type="component" value="Unassembled WGS sequence"/>
</dbReference>
<organism evidence="2 3">
    <name type="scientific">Caldibacillus debilis</name>
    <dbReference type="NCBI Taxonomy" id="301148"/>
    <lineage>
        <taxon>Bacteria</taxon>
        <taxon>Bacillati</taxon>
        <taxon>Bacillota</taxon>
        <taxon>Bacilli</taxon>
        <taxon>Bacillales</taxon>
        <taxon>Bacillaceae</taxon>
        <taxon>Caldibacillus</taxon>
    </lineage>
</organism>
<dbReference type="EMBL" id="LQYT01000049">
    <property type="protein sequence ID" value="KYD18683.1"/>
    <property type="molecule type" value="Genomic_DNA"/>
</dbReference>
<gene>
    <name evidence="2" type="ORF">B4135_2301</name>
</gene>
<comment type="caution">
    <text evidence="2">The sequence shown here is derived from an EMBL/GenBank/DDBJ whole genome shotgun (WGS) entry which is preliminary data.</text>
</comment>
<reference evidence="2 3" key="1">
    <citation type="submission" date="2016-01" db="EMBL/GenBank/DDBJ databases">
        <title>Draft Genome Sequences of Seven Thermophilic Sporeformers Isolated from Foods.</title>
        <authorList>
            <person name="Berendsen E.M."/>
            <person name="Wells-Bennik M.H."/>
            <person name="Krawcyk A.O."/>
            <person name="De Jong A."/>
            <person name="Holsappel S."/>
            <person name="Eijlander R.T."/>
            <person name="Kuipers O.P."/>
        </authorList>
    </citation>
    <scope>NUCLEOTIDE SEQUENCE [LARGE SCALE GENOMIC DNA]</scope>
    <source>
        <strain evidence="2 3">B4135</strain>
    </source>
</reference>
<dbReference type="STRING" id="301148.B4135_2301"/>
<feature type="region of interest" description="Disordered" evidence="1">
    <location>
        <begin position="62"/>
        <end position="121"/>
    </location>
</feature>
<dbReference type="AlphaFoldDB" id="A0A150M2F6"/>
<evidence type="ECO:0000313" key="2">
    <source>
        <dbReference type="EMBL" id="KYD18683.1"/>
    </source>
</evidence>
<sequence length="139" mass="14875">MLVFSKECVWRCKAGGGQGAGFPAGLFSCGEHRNTFVAGPLHNFKASAGRLRMKTGWKAEERIPIPKRAARPLRDAGAERFSQAGSGSGGAQGRKSARAIPDENPPRQDIRTQSRAAGPHGPVPLLIILGKACRSRFIK</sequence>
<name>A0A150M2F6_9BACI</name>
<evidence type="ECO:0000256" key="1">
    <source>
        <dbReference type="SAM" id="MobiDB-lite"/>
    </source>
</evidence>
<proteinExistence type="predicted"/>